<dbReference type="RefSeq" id="XP_056847301.1">
    <property type="nucleotide sequence ID" value="XM_056991321.1"/>
</dbReference>
<dbReference type="InterPro" id="IPR052929">
    <property type="entry name" value="RNase_H-like_EbsB-rel"/>
</dbReference>
<feature type="domain" description="Reverse transcriptase zinc-binding" evidence="2">
    <location>
        <begin position="66"/>
        <end position="107"/>
    </location>
</feature>
<evidence type="ECO:0000313" key="4">
    <source>
        <dbReference type="RefSeq" id="XP_056847301.1"/>
    </source>
</evidence>
<dbReference type="OrthoDB" id="1112345at2759"/>
<sequence>MALPGTKADWWECNRPVVRDLFRALNLRYKAEMRFILTLMQGSSDEEVMHLASDVISNDVPKRLGALPIGESLQKRGILTNVSCPHCKGIETTMHLFFNCPFAKQVWSQIPLFNPVHLAEDLDFKTALVRLRLSICLPPTGLKIPIISWVCWSLWLARNKLIFEQFHQSAAEVATRSITAAREWDQAQPLSRKSKQGLPIATSQERRANTLSITSTPIFCKTDAAWNSSTRKAGIACVLHRPDSPSPESFSLQIDNVASPLMAEALALLQGIEKAIKSEITSITFLSDCSTLIRAINGKAPMKEIYGVLTDIASLSSAFACISFKHISRSQNEDADSLAKWALKADSSSVSSFDFSVLGRWA</sequence>
<feature type="domain" description="RNase H type-1" evidence="1">
    <location>
        <begin position="222"/>
        <end position="342"/>
    </location>
</feature>
<accession>A0A9W3C6U6</accession>
<dbReference type="Proteomes" id="UP000504610">
    <property type="component" value="Chromosome 7"/>
</dbReference>
<dbReference type="KEGG" id="rsz:108824603"/>
<dbReference type="Gene3D" id="3.30.420.10">
    <property type="entry name" value="Ribonuclease H-like superfamily/Ribonuclease H"/>
    <property type="match status" value="1"/>
</dbReference>
<evidence type="ECO:0000259" key="2">
    <source>
        <dbReference type="Pfam" id="PF13966"/>
    </source>
</evidence>
<evidence type="ECO:0000313" key="3">
    <source>
        <dbReference type="Proteomes" id="UP000504610"/>
    </source>
</evidence>
<dbReference type="InterPro" id="IPR026960">
    <property type="entry name" value="RVT-Znf"/>
</dbReference>
<dbReference type="InterPro" id="IPR002156">
    <property type="entry name" value="RNaseH_domain"/>
</dbReference>
<dbReference type="InterPro" id="IPR044730">
    <property type="entry name" value="RNase_H-like_dom_plant"/>
</dbReference>
<dbReference type="InterPro" id="IPR036397">
    <property type="entry name" value="RNaseH_sf"/>
</dbReference>
<proteinExistence type="predicted"/>
<dbReference type="PANTHER" id="PTHR47074">
    <property type="entry name" value="BNAC02G40300D PROTEIN"/>
    <property type="match status" value="1"/>
</dbReference>
<dbReference type="GO" id="GO:0004523">
    <property type="term" value="F:RNA-DNA hybrid ribonuclease activity"/>
    <property type="evidence" value="ECO:0007669"/>
    <property type="project" value="InterPro"/>
</dbReference>
<dbReference type="SUPFAM" id="SSF53098">
    <property type="entry name" value="Ribonuclease H-like"/>
    <property type="match status" value="1"/>
</dbReference>
<dbReference type="Pfam" id="PF13456">
    <property type="entry name" value="RVT_3"/>
    <property type="match status" value="1"/>
</dbReference>
<reference evidence="3" key="1">
    <citation type="journal article" date="2019" name="Database">
        <title>The radish genome database (RadishGD): an integrated information resource for radish genomics.</title>
        <authorList>
            <person name="Yu H.J."/>
            <person name="Baek S."/>
            <person name="Lee Y.J."/>
            <person name="Cho A."/>
            <person name="Mun J.H."/>
        </authorList>
    </citation>
    <scope>NUCLEOTIDE SEQUENCE [LARGE SCALE GENOMIC DNA]</scope>
    <source>
        <strain evidence="3">cv. WK10039</strain>
    </source>
</reference>
<dbReference type="InterPro" id="IPR012337">
    <property type="entry name" value="RNaseH-like_sf"/>
</dbReference>
<dbReference type="Pfam" id="PF13966">
    <property type="entry name" value="zf-RVT"/>
    <property type="match status" value="1"/>
</dbReference>
<gene>
    <name evidence="4" type="primary">LOC108824603</name>
</gene>
<reference evidence="4" key="2">
    <citation type="submission" date="2025-08" db="UniProtKB">
        <authorList>
            <consortium name="RefSeq"/>
        </authorList>
    </citation>
    <scope>IDENTIFICATION</scope>
    <source>
        <tissue evidence="4">Leaf</tissue>
    </source>
</reference>
<dbReference type="AlphaFoldDB" id="A0A9W3C6U6"/>
<dbReference type="PANTHER" id="PTHR47074:SF49">
    <property type="entry name" value="POLYNUCLEOTIDYL TRANSFERASE, RIBONUCLEASE H-LIKE SUPERFAMILY PROTEIN"/>
    <property type="match status" value="1"/>
</dbReference>
<evidence type="ECO:0000259" key="1">
    <source>
        <dbReference type="Pfam" id="PF13456"/>
    </source>
</evidence>
<keyword evidence="3" id="KW-1185">Reference proteome</keyword>
<organism evidence="3 4">
    <name type="scientific">Raphanus sativus</name>
    <name type="common">Radish</name>
    <name type="synonym">Raphanus raphanistrum var. sativus</name>
    <dbReference type="NCBI Taxonomy" id="3726"/>
    <lineage>
        <taxon>Eukaryota</taxon>
        <taxon>Viridiplantae</taxon>
        <taxon>Streptophyta</taxon>
        <taxon>Embryophyta</taxon>
        <taxon>Tracheophyta</taxon>
        <taxon>Spermatophyta</taxon>
        <taxon>Magnoliopsida</taxon>
        <taxon>eudicotyledons</taxon>
        <taxon>Gunneridae</taxon>
        <taxon>Pentapetalae</taxon>
        <taxon>rosids</taxon>
        <taxon>malvids</taxon>
        <taxon>Brassicales</taxon>
        <taxon>Brassicaceae</taxon>
        <taxon>Brassiceae</taxon>
        <taxon>Raphanus</taxon>
    </lineage>
</organism>
<dbReference type="GeneID" id="108824603"/>
<name>A0A9W3C6U6_RAPSA</name>
<protein>
    <submittedName>
        <fullName evidence="4">Uncharacterized protein LOC108824603</fullName>
    </submittedName>
</protein>
<dbReference type="GO" id="GO:0003676">
    <property type="term" value="F:nucleic acid binding"/>
    <property type="evidence" value="ECO:0007669"/>
    <property type="project" value="InterPro"/>
</dbReference>
<dbReference type="CDD" id="cd06222">
    <property type="entry name" value="RNase_H_like"/>
    <property type="match status" value="1"/>
</dbReference>